<evidence type="ECO:0000313" key="7">
    <source>
        <dbReference type="RefSeq" id="XP_006813055.1"/>
    </source>
</evidence>
<dbReference type="InterPro" id="IPR001680">
    <property type="entry name" value="WD40_rpt"/>
</dbReference>
<dbReference type="SUPFAM" id="SSF50978">
    <property type="entry name" value="WD40 repeat-like"/>
    <property type="match status" value="1"/>
</dbReference>
<feature type="repeat" description="WD" evidence="5">
    <location>
        <begin position="89"/>
        <end position="131"/>
    </location>
</feature>
<keyword evidence="6" id="KW-1185">Reference proteome</keyword>
<evidence type="ECO:0000256" key="1">
    <source>
        <dbReference type="ARBA" id="ARBA00004123"/>
    </source>
</evidence>
<dbReference type="Pfam" id="PF00400">
    <property type="entry name" value="WD40"/>
    <property type="match status" value="3"/>
</dbReference>
<dbReference type="RefSeq" id="XP_006813055.1">
    <property type="nucleotide sequence ID" value="XM_006812992.1"/>
</dbReference>
<dbReference type="PANTHER" id="PTHR22652">
    <property type="entry name" value="NUCLEOPORIN NUP43"/>
    <property type="match status" value="1"/>
</dbReference>
<dbReference type="PANTHER" id="PTHR22652:SF0">
    <property type="entry name" value="NUCLEOPORIN NUP43"/>
    <property type="match status" value="1"/>
</dbReference>
<gene>
    <name evidence="7" type="primary">LOC102801623</name>
</gene>
<evidence type="ECO:0000256" key="4">
    <source>
        <dbReference type="ARBA" id="ARBA00023242"/>
    </source>
</evidence>
<dbReference type="InterPro" id="IPR019775">
    <property type="entry name" value="WD40_repeat_CS"/>
</dbReference>
<comment type="subcellular location">
    <subcellularLocation>
        <location evidence="1">Nucleus</location>
    </subcellularLocation>
</comment>
<dbReference type="Proteomes" id="UP000694865">
    <property type="component" value="Unplaced"/>
</dbReference>
<dbReference type="Gene3D" id="2.130.10.10">
    <property type="entry name" value="YVTN repeat-like/Quinoprotein amine dehydrogenase"/>
    <property type="match status" value="2"/>
</dbReference>
<dbReference type="InterPro" id="IPR036322">
    <property type="entry name" value="WD40_repeat_dom_sf"/>
</dbReference>
<keyword evidence="4" id="KW-0539">Nucleus</keyword>
<proteinExistence type="predicted"/>
<keyword evidence="3" id="KW-0677">Repeat</keyword>
<accession>A0ABM0LZ64</accession>
<name>A0ABM0LZ64_SACKO</name>
<dbReference type="PROSITE" id="PS50082">
    <property type="entry name" value="WD_REPEATS_2"/>
    <property type="match status" value="2"/>
</dbReference>
<reference evidence="7" key="1">
    <citation type="submission" date="2025-08" db="UniProtKB">
        <authorList>
            <consortium name="RefSeq"/>
        </authorList>
    </citation>
    <scope>IDENTIFICATION</scope>
    <source>
        <tissue evidence="7">Testes</tissue>
    </source>
</reference>
<feature type="repeat" description="WD" evidence="5">
    <location>
        <begin position="45"/>
        <end position="87"/>
    </location>
</feature>
<organism evidence="6 7">
    <name type="scientific">Saccoglossus kowalevskii</name>
    <name type="common">Acorn worm</name>
    <dbReference type="NCBI Taxonomy" id="10224"/>
    <lineage>
        <taxon>Eukaryota</taxon>
        <taxon>Metazoa</taxon>
        <taxon>Hemichordata</taxon>
        <taxon>Enteropneusta</taxon>
        <taxon>Harrimaniidae</taxon>
        <taxon>Saccoglossus</taxon>
    </lineage>
</organism>
<keyword evidence="2 5" id="KW-0853">WD repeat</keyword>
<dbReference type="InterPro" id="IPR015943">
    <property type="entry name" value="WD40/YVTN_repeat-like_dom_sf"/>
</dbReference>
<evidence type="ECO:0000256" key="3">
    <source>
        <dbReference type="ARBA" id="ARBA00022737"/>
    </source>
</evidence>
<evidence type="ECO:0000313" key="6">
    <source>
        <dbReference type="Proteomes" id="UP000694865"/>
    </source>
</evidence>
<evidence type="ECO:0000256" key="5">
    <source>
        <dbReference type="PROSITE-ProRule" id="PRU00221"/>
    </source>
</evidence>
<evidence type="ECO:0000256" key="2">
    <source>
        <dbReference type="ARBA" id="ARBA00022574"/>
    </source>
</evidence>
<protein>
    <submittedName>
        <fullName evidence="7">Nucleoporin Nup43-like</fullName>
    </submittedName>
</protein>
<dbReference type="GeneID" id="102801623"/>
<dbReference type="SMART" id="SM00320">
    <property type="entry name" value="WD40"/>
    <property type="match status" value="3"/>
</dbReference>
<sequence length="278" mass="30235">NADSCTIHAVSYLKQYEVITVSSTGQLKIWDLRQSSSEPSRTFVLTGERVPLHCIDKHPNQPHIVATGGQDGVLTIWDMRQDTYPVTLLDAHSSDMWEVKFHPSNPDNLFTCSEDGSVWHWDNTSSQVSMATQLSTSMAGSGTENVWEVKFHPSNPDNLFTCSEDGSVWHWDNTSSQVSMATQLSTSMAGSGAGIGGGQGPSTSRGFGFAALSSNSHPIPGTSSPWLSNDASKHRNLEVTTLLPHNKMPVNTIDIESNNLLCGTDGEAVYVVRNLTLR</sequence>
<dbReference type="PROSITE" id="PS00678">
    <property type="entry name" value="WD_REPEATS_1"/>
    <property type="match status" value="1"/>
</dbReference>
<feature type="non-terminal residue" evidence="7">
    <location>
        <position position="1"/>
    </location>
</feature>